<feature type="region of interest" description="Disordered" evidence="1">
    <location>
        <begin position="58"/>
        <end position="82"/>
    </location>
</feature>
<keyword evidence="2" id="KW-1133">Transmembrane helix</keyword>
<dbReference type="EMBL" id="BAAAQQ010000013">
    <property type="protein sequence ID" value="GAA2132625.1"/>
    <property type="molecule type" value="Genomic_DNA"/>
</dbReference>
<keyword evidence="3" id="KW-0732">Signal</keyword>
<accession>A0ABN2YUR9</accession>
<proteinExistence type="predicted"/>
<keyword evidence="5" id="KW-1185">Reference proteome</keyword>
<gene>
    <name evidence="4" type="ORF">GCM10009843_37380</name>
</gene>
<dbReference type="Gene3D" id="2.40.50.120">
    <property type="match status" value="1"/>
</dbReference>
<evidence type="ECO:0000256" key="3">
    <source>
        <dbReference type="SAM" id="SignalP"/>
    </source>
</evidence>
<dbReference type="InterPro" id="IPR008993">
    <property type="entry name" value="TIMP-like_OB-fold"/>
</dbReference>
<protein>
    <recommendedName>
        <fullName evidence="6">Tissue inhibitor of metalloproteinase</fullName>
    </recommendedName>
</protein>
<feature type="transmembrane region" description="Helical" evidence="2">
    <location>
        <begin position="193"/>
        <end position="214"/>
    </location>
</feature>
<dbReference type="Proteomes" id="UP001500575">
    <property type="component" value="Unassembled WGS sequence"/>
</dbReference>
<sequence length="219" mass="22324">MVGRFASRLASRLAAGLALAVLLGTTLVLAGLSPAQAACTCQDKTLGDHATAADAVFSGTVRESRNAEPEGGGGAGGGGRAQRQVVHVVDVETVWQEDGTVVTDTVRVSSPRAESACGLGDIEPGTEFVFFAKARENGFQAAKCGGSRPLTTSFESEVVAELGDGRAVVPDDERPPVELTPLDTSAPGSVTRAAAPGAALVIVGLLGLVLVRFARSRRA</sequence>
<evidence type="ECO:0000256" key="2">
    <source>
        <dbReference type="SAM" id="Phobius"/>
    </source>
</evidence>
<dbReference type="RefSeq" id="WP_344305339.1">
    <property type="nucleotide sequence ID" value="NZ_BAAAQQ010000013.1"/>
</dbReference>
<evidence type="ECO:0008006" key="6">
    <source>
        <dbReference type="Google" id="ProtNLM"/>
    </source>
</evidence>
<dbReference type="SUPFAM" id="SSF50242">
    <property type="entry name" value="TIMP-like"/>
    <property type="match status" value="1"/>
</dbReference>
<evidence type="ECO:0000256" key="1">
    <source>
        <dbReference type="SAM" id="MobiDB-lite"/>
    </source>
</evidence>
<feature type="chain" id="PRO_5047479171" description="Tissue inhibitor of metalloproteinase" evidence="3">
    <location>
        <begin position="38"/>
        <end position="219"/>
    </location>
</feature>
<feature type="signal peptide" evidence="3">
    <location>
        <begin position="1"/>
        <end position="37"/>
    </location>
</feature>
<organism evidence="4 5">
    <name type="scientific">Nocardioides bigeumensis</name>
    <dbReference type="NCBI Taxonomy" id="433657"/>
    <lineage>
        <taxon>Bacteria</taxon>
        <taxon>Bacillati</taxon>
        <taxon>Actinomycetota</taxon>
        <taxon>Actinomycetes</taxon>
        <taxon>Propionibacteriales</taxon>
        <taxon>Nocardioidaceae</taxon>
        <taxon>Nocardioides</taxon>
    </lineage>
</organism>
<keyword evidence="2" id="KW-0472">Membrane</keyword>
<evidence type="ECO:0000313" key="4">
    <source>
        <dbReference type="EMBL" id="GAA2132625.1"/>
    </source>
</evidence>
<comment type="caution">
    <text evidence="4">The sequence shown here is derived from an EMBL/GenBank/DDBJ whole genome shotgun (WGS) entry which is preliminary data.</text>
</comment>
<name>A0ABN2YUR9_9ACTN</name>
<feature type="compositionally biased region" description="Gly residues" evidence="1">
    <location>
        <begin position="70"/>
        <end position="80"/>
    </location>
</feature>
<reference evidence="4 5" key="1">
    <citation type="journal article" date="2019" name="Int. J. Syst. Evol. Microbiol.">
        <title>The Global Catalogue of Microorganisms (GCM) 10K type strain sequencing project: providing services to taxonomists for standard genome sequencing and annotation.</title>
        <authorList>
            <consortium name="The Broad Institute Genomics Platform"/>
            <consortium name="The Broad Institute Genome Sequencing Center for Infectious Disease"/>
            <person name="Wu L."/>
            <person name="Ma J."/>
        </authorList>
    </citation>
    <scope>NUCLEOTIDE SEQUENCE [LARGE SCALE GENOMIC DNA]</scope>
    <source>
        <strain evidence="4 5">JCM 16021</strain>
    </source>
</reference>
<evidence type="ECO:0000313" key="5">
    <source>
        <dbReference type="Proteomes" id="UP001500575"/>
    </source>
</evidence>
<keyword evidence="2" id="KW-0812">Transmembrane</keyword>